<gene>
    <name evidence="1" type="ORF">Q765_06700</name>
</gene>
<dbReference type="Proteomes" id="UP000030152">
    <property type="component" value="Unassembled WGS sequence"/>
</dbReference>
<dbReference type="STRING" id="1121895.GCA_000378485_02269"/>
<dbReference type="EMBL" id="JRLX01000005">
    <property type="protein sequence ID" value="KGO87350.1"/>
    <property type="molecule type" value="Genomic_DNA"/>
</dbReference>
<evidence type="ECO:0000313" key="2">
    <source>
        <dbReference type="Proteomes" id="UP000030152"/>
    </source>
</evidence>
<keyword evidence="2" id="KW-1185">Reference proteome</keyword>
<dbReference type="eggNOG" id="ENOG502Z80K">
    <property type="taxonomic scope" value="Bacteria"/>
</dbReference>
<name>A0A0A2MGB1_9FLAO</name>
<evidence type="ECO:0000313" key="1">
    <source>
        <dbReference type="EMBL" id="KGO87350.1"/>
    </source>
</evidence>
<dbReference type="RefSeq" id="WP_020213431.1">
    <property type="nucleotide sequence ID" value="NZ_JRLX01000005.1"/>
</dbReference>
<reference evidence="1 2" key="1">
    <citation type="submission" date="2013-09" db="EMBL/GenBank/DDBJ databases">
        <authorList>
            <person name="Zeng Z."/>
            <person name="Chen C."/>
        </authorList>
    </citation>
    <scope>NUCLEOTIDE SEQUENCE [LARGE SCALE GENOMIC DNA]</scope>
    <source>
        <strain evidence="1 2">WB 3.3-2</strain>
    </source>
</reference>
<dbReference type="OrthoDB" id="1412480at2"/>
<protein>
    <recommendedName>
        <fullName evidence="3">DUF748 domain-containing protein</fullName>
    </recommendedName>
</protein>
<evidence type="ECO:0008006" key="3">
    <source>
        <dbReference type="Google" id="ProtNLM"/>
    </source>
</evidence>
<comment type="caution">
    <text evidence="1">The sequence shown here is derived from an EMBL/GenBank/DDBJ whole genome shotgun (WGS) entry which is preliminary data.</text>
</comment>
<sequence length="521" mass="59203">MKLFKKIAIGILGFVILLVLLNFGVSRYVSAKLPTIIKEQKGFPYNLNYKKLDINILTGSFVMHDAYLAPKDTMQEAVKNGIFGQIKSISVNGLSLWQLYKNNRIKVSRVVIDTPEIIMYHREKKYNVEDDIEKPFKNVIETGSLEVRHGNFKMVDAKKNPMLKASNITFELNKITVDSATVKENVPVRYRDYSFACDSLFYNAGPFYNITLNKITSTDSTLAIHNFSMIPKQTRPQFVKAISKELDQFNLQVNKITVPKADWGFVNNVLYVHAPEVTLEKVFANIYRSKEPADDPTRKKLYSELLRSIKFDLKVEKLLLKNSLIEYEEQLTFSRPAAKVVFSKFYATIANVYSPVNKKDKLPATTIDVQCLFMKKAPLSVKWSFNTPDVSDAFTIAGHLQNLKSEDANPVSKPLMNAETTGNLKDVQFVLNGNRERATGTFAIKYEDLKVDIYKKDGKKKNKLISAVGNLLVKNDTDGDLKKVNVAVERSKDKSVFNFLWKFVMEGLKQTVLPKVVGKNI</sequence>
<organism evidence="1 2">
    <name type="scientific">Flavobacterium rivuli WB 3.3-2 = DSM 21788</name>
    <dbReference type="NCBI Taxonomy" id="1121895"/>
    <lineage>
        <taxon>Bacteria</taxon>
        <taxon>Pseudomonadati</taxon>
        <taxon>Bacteroidota</taxon>
        <taxon>Flavobacteriia</taxon>
        <taxon>Flavobacteriales</taxon>
        <taxon>Flavobacteriaceae</taxon>
        <taxon>Flavobacterium</taxon>
    </lineage>
</organism>
<dbReference type="AlphaFoldDB" id="A0A0A2MGB1"/>
<proteinExistence type="predicted"/>
<accession>A0A0A2MGB1</accession>